<accession>A0ABW5CA93</accession>
<reference evidence="2" key="1">
    <citation type="journal article" date="2019" name="Int. J. Syst. Evol. Microbiol.">
        <title>The Global Catalogue of Microorganisms (GCM) 10K type strain sequencing project: providing services to taxonomists for standard genome sequencing and annotation.</title>
        <authorList>
            <consortium name="The Broad Institute Genomics Platform"/>
            <consortium name="The Broad Institute Genome Sequencing Center for Infectious Disease"/>
            <person name="Wu L."/>
            <person name="Ma J."/>
        </authorList>
    </citation>
    <scope>NUCLEOTIDE SEQUENCE [LARGE SCALE GENOMIC DNA]</scope>
    <source>
        <strain evidence="2">KCTC 15012</strain>
    </source>
</reference>
<keyword evidence="2" id="KW-1185">Reference proteome</keyword>
<dbReference type="InterPro" id="IPR036412">
    <property type="entry name" value="HAD-like_sf"/>
</dbReference>
<evidence type="ECO:0000313" key="2">
    <source>
        <dbReference type="Proteomes" id="UP001597296"/>
    </source>
</evidence>
<dbReference type="EMBL" id="JBHUIY010000017">
    <property type="protein sequence ID" value="MFD2234185.1"/>
    <property type="molecule type" value="Genomic_DNA"/>
</dbReference>
<dbReference type="RefSeq" id="WP_377316150.1">
    <property type="nucleotide sequence ID" value="NZ_JBHUIY010000017.1"/>
</dbReference>
<evidence type="ECO:0008006" key="3">
    <source>
        <dbReference type="Google" id="ProtNLM"/>
    </source>
</evidence>
<gene>
    <name evidence="1" type="ORF">ACFSNB_10230</name>
</gene>
<dbReference type="Proteomes" id="UP001597296">
    <property type="component" value="Unassembled WGS sequence"/>
</dbReference>
<dbReference type="SUPFAM" id="SSF56784">
    <property type="entry name" value="HAD-like"/>
    <property type="match status" value="1"/>
</dbReference>
<evidence type="ECO:0000313" key="1">
    <source>
        <dbReference type="EMBL" id="MFD2234185.1"/>
    </source>
</evidence>
<protein>
    <recommendedName>
        <fullName evidence="3">Haloacid dehalogenase-like hydrolase</fullName>
    </recommendedName>
</protein>
<name>A0ABW5CA93_9PROT</name>
<proteinExistence type="predicted"/>
<organism evidence="1 2">
    <name type="scientific">Phaeospirillum tilakii</name>
    <dbReference type="NCBI Taxonomy" id="741673"/>
    <lineage>
        <taxon>Bacteria</taxon>
        <taxon>Pseudomonadati</taxon>
        <taxon>Pseudomonadota</taxon>
        <taxon>Alphaproteobacteria</taxon>
        <taxon>Rhodospirillales</taxon>
        <taxon>Rhodospirillaceae</taxon>
        <taxon>Phaeospirillum</taxon>
    </lineage>
</organism>
<comment type="caution">
    <text evidence="1">The sequence shown here is derived from an EMBL/GenBank/DDBJ whole genome shotgun (WGS) entry which is preliminary data.</text>
</comment>
<sequence>MAAMRIGIDFDNTIAGYAALFRRIAEEAGWLAPGFPGDKKDIRDRIRQQPDGETLWMRMQAVAYGSRMGEACLIDGVAPFLTACRRHGHAVSIVSHKTRTAAADPDGVDLRRAALDWMEARRFFAADGFGLRREDVHFADTRAEKCHRIAALGCDLFIDDLEEVFLDPAFPPSVTRLLFHPGEGSPRGPFRVFRDWDALARAVLGDG</sequence>